<evidence type="ECO:0000256" key="1">
    <source>
        <dbReference type="SAM" id="Phobius"/>
    </source>
</evidence>
<proteinExistence type="predicted"/>
<dbReference type="EMBL" id="JABVXQ010000007">
    <property type="protein sequence ID" value="KAF6099764.1"/>
    <property type="molecule type" value="Genomic_DNA"/>
</dbReference>
<protein>
    <submittedName>
        <fullName evidence="2">Uncharacterized protein</fullName>
    </submittedName>
</protein>
<organism evidence="2 3">
    <name type="scientific">Phyllostomus discolor</name>
    <name type="common">pale spear-nosed bat</name>
    <dbReference type="NCBI Taxonomy" id="89673"/>
    <lineage>
        <taxon>Eukaryota</taxon>
        <taxon>Metazoa</taxon>
        <taxon>Chordata</taxon>
        <taxon>Craniata</taxon>
        <taxon>Vertebrata</taxon>
        <taxon>Euteleostomi</taxon>
        <taxon>Mammalia</taxon>
        <taxon>Eutheria</taxon>
        <taxon>Laurasiatheria</taxon>
        <taxon>Chiroptera</taxon>
        <taxon>Yangochiroptera</taxon>
        <taxon>Phyllostomidae</taxon>
        <taxon>Phyllostominae</taxon>
        <taxon>Phyllostomus</taxon>
    </lineage>
</organism>
<accession>A0A833ZVX0</accession>
<keyword evidence="1" id="KW-0472">Membrane</keyword>
<gene>
    <name evidence="2" type="ORF">HJG60_011502</name>
</gene>
<evidence type="ECO:0000313" key="2">
    <source>
        <dbReference type="EMBL" id="KAF6099764.1"/>
    </source>
</evidence>
<keyword evidence="1" id="KW-1133">Transmembrane helix</keyword>
<feature type="transmembrane region" description="Helical" evidence="1">
    <location>
        <begin position="116"/>
        <end position="140"/>
    </location>
</feature>
<name>A0A833ZVX0_9CHIR</name>
<feature type="transmembrane region" description="Helical" evidence="1">
    <location>
        <begin position="19"/>
        <end position="45"/>
    </location>
</feature>
<dbReference type="AlphaFoldDB" id="A0A833ZVX0"/>
<evidence type="ECO:0000313" key="3">
    <source>
        <dbReference type="Proteomes" id="UP000664940"/>
    </source>
</evidence>
<feature type="transmembrane region" description="Helical" evidence="1">
    <location>
        <begin position="86"/>
        <end position="110"/>
    </location>
</feature>
<feature type="transmembrane region" description="Helical" evidence="1">
    <location>
        <begin position="161"/>
        <end position="183"/>
    </location>
</feature>
<keyword evidence="1" id="KW-0812">Transmembrane</keyword>
<dbReference type="Proteomes" id="UP000664940">
    <property type="component" value="Unassembled WGS sequence"/>
</dbReference>
<sequence>MACSVSVEKSAANLIRTPLCVTIFSSLTAFKILPLSLNFVILILMCLGVGPFGFLLIGTLCASSTCVTFSLIKLRKFSIIIFETDFCLFSFSPPGIPIIWILLCFMLSYSSFNSSLFFYEVFFFCSVWEFFSTLSSSFLIQTSPSSNLLLIPCTVFFISDIVFFISFCLLLIVSISFFMLVYFRVSFS</sequence>
<comment type="caution">
    <text evidence="2">The sequence shown here is derived from an EMBL/GenBank/DDBJ whole genome shotgun (WGS) entry which is preliminary data.</text>
</comment>
<reference evidence="2 3" key="1">
    <citation type="journal article" date="2020" name="Nature">
        <title>Six reference-quality genomes reveal evolution of bat adaptations.</title>
        <authorList>
            <person name="Jebb D."/>
            <person name="Huang Z."/>
            <person name="Pippel M."/>
            <person name="Hughes G.M."/>
            <person name="Lavrichenko K."/>
            <person name="Devanna P."/>
            <person name="Winkler S."/>
            <person name="Jermiin L.S."/>
            <person name="Skirmuntt E.C."/>
            <person name="Katzourakis A."/>
            <person name="Burkitt-Gray L."/>
            <person name="Ray D.A."/>
            <person name="Sullivan K.A.M."/>
            <person name="Roscito J.G."/>
            <person name="Kirilenko B.M."/>
            <person name="Davalos L.M."/>
            <person name="Corthals A.P."/>
            <person name="Power M.L."/>
            <person name="Jones G."/>
            <person name="Ransome R.D."/>
            <person name="Dechmann D.K.N."/>
            <person name="Locatelli A.G."/>
            <person name="Puechmaille S.J."/>
            <person name="Fedrigo O."/>
            <person name="Jarvis E.D."/>
            <person name="Hiller M."/>
            <person name="Vernes S.C."/>
            <person name="Myers E.W."/>
            <person name="Teeling E.C."/>
        </authorList>
    </citation>
    <scope>NUCLEOTIDE SEQUENCE [LARGE SCALE GENOMIC DNA]</scope>
    <source>
        <strain evidence="2">Bat1K_MPI-CBG_1</strain>
    </source>
</reference>
<feature type="transmembrane region" description="Helical" evidence="1">
    <location>
        <begin position="51"/>
        <end position="74"/>
    </location>
</feature>